<keyword evidence="3 6" id="KW-0812">Transmembrane</keyword>
<dbReference type="EMBL" id="JACHOB010000003">
    <property type="protein sequence ID" value="MBB4659289.1"/>
    <property type="molecule type" value="Genomic_DNA"/>
</dbReference>
<feature type="transmembrane region" description="Helical" evidence="6">
    <location>
        <begin position="336"/>
        <end position="358"/>
    </location>
</feature>
<evidence type="ECO:0000256" key="6">
    <source>
        <dbReference type="SAM" id="Phobius"/>
    </source>
</evidence>
<feature type="transmembrane region" description="Helical" evidence="6">
    <location>
        <begin position="12"/>
        <end position="33"/>
    </location>
</feature>
<sequence>MSLLDRYVFRNAAFVVGGLVLLALSVLMLERMLRIMEVISLSSNPASDAVRMVINLIPHYLGLAIPAAFLLGTIIATDRLNRGEELTAILASSVPLTRFAKPFILLSIMLSLLVVFVEGYMQPHSRYGYREAVHIAQQQTFTGAFREGKFVRLGDRTIWTRDELGDTGGVTGVFIHELQPDGTIRVATAPEGVLRVDPQTRVPSLILSGGASYVVRPDGTPEASVRFDTLAVAGAEELTAYRPRGVDEEEMTIGELLGALSEGGLTEDQARAAGTALNTRLSRAAILMTFPFIGIPLGMSFNRSQRSGGVFVGLLYLVLLQKTLEAASAAGMAGQVPAWLGCWGAVIASASLGAWLFYRSAYTAAPPPMESLPDLPKLPRFGRQNPVPAGA</sequence>
<evidence type="ECO:0000256" key="1">
    <source>
        <dbReference type="ARBA" id="ARBA00004651"/>
    </source>
</evidence>
<comment type="caution">
    <text evidence="7">The sequence shown here is derived from an EMBL/GenBank/DDBJ whole genome shotgun (WGS) entry which is preliminary data.</text>
</comment>
<protein>
    <submittedName>
        <fullName evidence="7">Lipopolysaccharide export system permease protein</fullName>
    </submittedName>
</protein>
<feature type="transmembrane region" description="Helical" evidence="6">
    <location>
        <begin position="53"/>
        <end position="76"/>
    </location>
</feature>
<evidence type="ECO:0000256" key="2">
    <source>
        <dbReference type="ARBA" id="ARBA00022475"/>
    </source>
</evidence>
<evidence type="ECO:0000256" key="5">
    <source>
        <dbReference type="ARBA" id="ARBA00023136"/>
    </source>
</evidence>
<evidence type="ECO:0000256" key="4">
    <source>
        <dbReference type="ARBA" id="ARBA00022989"/>
    </source>
</evidence>
<keyword evidence="2" id="KW-1003">Cell membrane</keyword>
<feature type="transmembrane region" description="Helical" evidence="6">
    <location>
        <begin position="307"/>
        <end position="324"/>
    </location>
</feature>
<dbReference type="Pfam" id="PF03739">
    <property type="entry name" value="LptF_LptG"/>
    <property type="match status" value="1"/>
</dbReference>
<evidence type="ECO:0000313" key="8">
    <source>
        <dbReference type="Proteomes" id="UP000563524"/>
    </source>
</evidence>
<name>A0A840I367_9PROT</name>
<keyword evidence="4 6" id="KW-1133">Transmembrane helix</keyword>
<evidence type="ECO:0000256" key="3">
    <source>
        <dbReference type="ARBA" id="ARBA00022692"/>
    </source>
</evidence>
<keyword evidence="8" id="KW-1185">Reference proteome</keyword>
<keyword evidence="5 6" id="KW-0472">Membrane</keyword>
<proteinExistence type="predicted"/>
<dbReference type="RefSeq" id="WP_183817738.1">
    <property type="nucleotide sequence ID" value="NZ_JACHOB010000003.1"/>
</dbReference>
<organism evidence="7 8">
    <name type="scientific">Parvularcula dongshanensis</name>
    <dbReference type="NCBI Taxonomy" id="1173995"/>
    <lineage>
        <taxon>Bacteria</taxon>
        <taxon>Pseudomonadati</taxon>
        <taxon>Pseudomonadota</taxon>
        <taxon>Alphaproteobacteria</taxon>
        <taxon>Parvularculales</taxon>
        <taxon>Parvularculaceae</taxon>
        <taxon>Parvularcula</taxon>
    </lineage>
</organism>
<dbReference type="InterPro" id="IPR005495">
    <property type="entry name" value="LptG/LptF_permease"/>
</dbReference>
<dbReference type="GO" id="GO:0043190">
    <property type="term" value="C:ATP-binding cassette (ABC) transporter complex"/>
    <property type="evidence" value="ECO:0007669"/>
    <property type="project" value="TreeGrafter"/>
</dbReference>
<dbReference type="PANTHER" id="PTHR33529:SF6">
    <property type="entry name" value="YJGP_YJGQ FAMILY PERMEASE"/>
    <property type="match status" value="1"/>
</dbReference>
<feature type="transmembrane region" description="Helical" evidence="6">
    <location>
        <begin position="103"/>
        <end position="121"/>
    </location>
</feature>
<dbReference type="PANTHER" id="PTHR33529">
    <property type="entry name" value="SLR0882 PROTEIN-RELATED"/>
    <property type="match status" value="1"/>
</dbReference>
<reference evidence="7 8" key="1">
    <citation type="submission" date="2020-08" db="EMBL/GenBank/DDBJ databases">
        <title>Genomic Encyclopedia of Type Strains, Phase IV (KMG-IV): sequencing the most valuable type-strain genomes for metagenomic binning, comparative biology and taxonomic classification.</title>
        <authorList>
            <person name="Goeker M."/>
        </authorList>
    </citation>
    <scope>NUCLEOTIDE SEQUENCE [LARGE SCALE GENOMIC DNA]</scope>
    <source>
        <strain evidence="7 8">DSM 102850</strain>
    </source>
</reference>
<comment type="subcellular location">
    <subcellularLocation>
        <location evidence="1">Cell membrane</location>
        <topology evidence="1">Multi-pass membrane protein</topology>
    </subcellularLocation>
</comment>
<accession>A0A840I367</accession>
<dbReference type="AlphaFoldDB" id="A0A840I367"/>
<evidence type="ECO:0000313" key="7">
    <source>
        <dbReference type="EMBL" id="MBB4659289.1"/>
    </source>
</evidence>
<dbReference type="Proteomes" id="UP000563524">
    <property type="component" value="Unassembled WGS sequence"/>
</dbReference>
<gene>
    <name evidence="7" type="ORF">GGQ59_001814</name>
</gene>
<dbReference type="GO" id="GO:0015920">
    <property type="term" value="P:lipopolysaccharide transport"/>
    <property type="evidence" value="ECO:0007669"/>
    <property type="project" value="TreeGrafter"/>
</dbReference>
<feature type="transmembrane region" description="Helical" evidence="6">
    <location>
        <begin position="281"/>
        <end position="301"/>
    </location>
</feature>